<dbReference type="GO" id="GO:0005739">
    <property type="term" value="C:mitochondrion"/>
    <property type="evidence" value="ECO:0007669"/>
    <property type="project" value="TreeGrafter"/>
</dbReference>
<dbReference type="SUPFAM" id="SSF51905">
    <property type="entry name" value="FAD/NAD(P)-binding domain"/>
    <property type="match status" value="1"/>
</dbReference>
<keyword evidence="7 11" id="KW-0676">Redox-active center</keyword>
<sequence>MFRLVASKPLANGRETRTSIDSPRSLQVAARNAAVKSVRAPIGNQFYRFYSAPADTEYDLVVIGGGPGGYPAAIKAAQQGLKVACIEKRGTLGGTCLNVGCIPSKAMLNNSHIYHDTKHGLKSRGIDVGDVQLNLDNMHKARVKAVNGLTKGVEFLFKKYKVDYLKGTGSFKSTSEVNVEGLDGQQTTLKGKNFVIATGSEVTPIPGIEIDEKKIVSSTGALELTKVPKKMVVIGAGVIGLELGSVWSRLGSEVTVVEYLDAIGAGMDPEMAKTFHRLLSKQGLKFKMATKVNGAKIDGDIVKVDVEASKGGKAETLEADAVLVSIGRRPYTKGLGLENVGVEVDNRGRVVIDAEYKTNVPNIRCIGDVTFGPMLAHKAEDEGFAVAEMIGTGYGHVNYDAVPSVIYTHPEVAWVGKNEAELKSEGVKYKTGSFPFVANSRARTNDDMDGSVKVIADAETDRILGVHIIGPNAGEMIAEGVLAMEYGASAEDVGRTMHAHPTLSEAMREAALIASTGNAINF</sequence>
<dbReference type="FunFam" id="3.30.390.30:FF:000001">
    <property type="entry name" value="Dihydrolipoyl dehydrogenase"/>
    <property type="match status" value="1"/>
</dbReference>
<evidence type="ECO:0000256" key="3">
    <source>
        <dbReference type="ARBA" id="ARBA00022827"/>
    </source>
</evidence>
<keyword evidence="3 9" id="KW-0274">FAD</keyword>
<dbReference type="InterPro" id="IPR016156">
    <property type="entry name" value="FAD/NAD-linked_Rdtase_dimer_sf"/>
</dbReference>
<proteinExistence type="inferred from homology"/>
<dbReference type="Pfam" id="PF07992">
    <property type="entry name" value="Pyr_redox_2"/>
    <property type="match status" value="1"/>
</dbReference>
<feature type="binding site" evidence="9">
    <location>
        <position position="105"/>
    </location>
    <ligand>
        <name>FAD</name>
        <dbReference type="ChEBI" id="CHEBI:57692"/>
    </ligand>
</feature>
<dbReference type="GO" id="GO:0006103">
    <property type="term" value="P:2-oxoglutarate metabolic process"/>
    <property type="evidence" value="ECO:0007669"/>
    <property type="project" value="TreeGrafter"/>
</dbReference>
<keyword evidence="15" id="KW-1185">Reference proteome</keyword>
<gene>
    <name evidence="14" type="primary">ABSGL_10506.1 scaffold 12026</name>
</gene>
<dbReference type="EMBL" id="LT554414">
    <property type="protein sequence ID" value="SAM04640.1"/>
    <property type="molecule type" value="Genomic_DNA"/>
</dbReference>
<dbReference type="InParanoid" id="A0A168QGF8"/>
<comment type="cofactor">
    <cofactor evidence="9 11">
        <name>FAD</name>
        <dbReference type="ChEBI" id="CHEBI:57692"/>
    </cofactor>
    <text evidence="9 11">Binds 1 FAD per subunit.</text>
</comment>
<dbReference type="Proteomes" id="UP000078561">
    <property type="component" value="Unassembled WGS sequence"/>
</dbReference>
<comment type="similarity">
    <text evidence="1 11">Belongs to the class-I pyridine nucleotide-disulfide oxidoreductase family.</text>
</comment>
<keyword evidence="9" id="KW-0547">Nucleotide-binding</keyword>
<name>A0A168QGF8_ABSGL</name>
<dbReference type="Pfam" id="PF02852">
    <property type="entry name" value="Pyr_redox_dim"/>
    <property type="match status" value="1"/>
</dbReference>
<feature type="active site" description="Proton acceptor" evidence="8">
    <location>
        <position position="500"/>
    </location>
</feature>
<feature type="binding site" evidence="9">
    <location>
        <position position="368"/>
    </location>
    <ligand>
        <name>FAD</name>
        <dbReference type="ChEBI" id="CHEBI:57692"/>
    </ligand>
</feature>
<dbReference type="PRINTS" id="PR00411">
    <property type="entry name" value="PNDRDTASEI"/>
</dbReference>
<evidence type="ECO:0000313" key="15">
    <source>
        <dbReference type="Proteomes" id="UP000078561"/>
    </source>
</evidence>
<evidence type="ECO:0000259" key="12">
    <source>
        <dbReference type="Pfam" id="PF02852"/>
    </source>
</evidence>
<feature type="domain" description="FAD/NAD(P)-binding" evidence="13">
    <location>
        <begin position="58"/>
        <end position="383"/>
    </location>
</feature>
<dbReference type="FunFam" id="3.50.50.60:FF:000001">
    <property type="entry name" value="Dihydrolipoyl dehydrogenase, mitochondrial"/>
    <property type="match status" value="1"/>
</dbReference>
<accession>A0A168QGF8</accession>
<dbReference type="InterPro" id="IPR012999">
    <property type="entry name" value="Pyr_OxRdtase_I_AS"/>
</dbReference>
<dbReference type="InterPro" id="IPR050151">
    <property type="entry name" value="Class-I_Pyr_Nuc-Dis_Oxidored"/>
</dbReference>
<dbReference type="GO" id="GO:0050660">
    <property type="term" value="F:flavin adenine dinucleotide binding"/>
    <property type="evidence" value="ECO:0007669"/>
    <property type="project" value="InterPro"/>
</dbReference>
<dbReference type="GO" id="GO:0045252">
    <property type="term" value="C:oxoglutarate dehydrogenase complex"/>
    <property type="evidence" value="ECO:0007669"/>
    <property type="project" value="TreeGrafter"/>
</dbReference>
<evidence type="ECO:0000256" key="1">
    <source>
        <dbReference type="ARBA" id="ARBA00007532"/>
    </source>
</evidence>
<keyword evidence="4 11" id="KW-0560">Oxidoreductase</keyword>
<dbReference type="STRING" id="4829.A0A168QGF8"/>
<feature type="binding site" evidence="9">
    <location>
        <begin position="235"/>
        <end position="242"/>
    </location>
    <ligand>
        <name>NAD(+)</name>
        <dbReference type="ChEBI" id="CHEBI:57540"/>
    </ligand>
</feature>
<feature type="domain" description="Pyridine nucleotide-disulphide oxidoreductase dimerisation" evidence="12">
    <location>
        <begin position="402"/>
        <end position="511"/>
    </location>
</feature>
<dbReference type="EC" id="1.8.1.4" evidence="11"/>
<comment type="miscellaneous">
    <text evidence="11">The active site is a redox-active disulfide bond.</text>
</comment>
<feature type="binding site" evidence="9">
    <location>
        <position position="258"/>
    </location>
    <ligand>
        <name>NAD(+)</name>
        <dbReference type="ChEBI" id="CHEBI:57540"/>
    </ligand>
</feature>
<feature type="binding site" evidence="9">
    <location>
        <begin position="374"/>
        <end position="377"/>
    </location>
    <ligand>
        <name>FAD</name>
        <dbReference type="ChEBI" id="CHEBI:57692"/>
    </ligand>
</feature>
<dbReference type="InterPro" id="IPR004099">
    <property type="entry name" value="Pyr_nucl-diS_OxRdtase_dimer"/>
</dbReference>
<keyword evidence="5 9" id="KW-0520">NAD</keyword>
<evidence type="ECO:0000256" key="10">
    <source>
        <dbReference type="PIRSR" id="PIRSR000350-4"/>
    </source>
</evidence>
<dbReference type="InterPro" id="IPR023753">
    <property type="entry name" value="FAD/NAD-binding_dom"/>
</dbReference>
<dbReference type="Gene3D" id="3.50.50.60">
    <property type="entry name" value="FAD/NAD(P)-binding domain"/>
    <property type="match status" value="2"/>
</dbReference>
<comment type="catalytic activity">
    <reaction evidence="11">
        <text>N(6)-[(R)-dihydrolipoyl]-L-lysyl-[protein] + NAD(+) = N(6)-[(R)-lipoyl]-L-lysyl-[protein] + NADH + H(+)</text>
        <dbReference type="Rhea" id="RHEA:15045"/>
        <dbReference type="Rhea" id="RHEA-COMP:10474"/>
        <dbReference type="Rhea" id="RHEA-COMP:10475"/>
        <dbReference type="ChEBI" id="CHEBI:15378"/>
        <dbReference type="ChEBI" id="CHEBI:57540"/>
        <dbReference type="ChEBI" id="CHEBI:57945"/>
        <dbReference type="ChEBI" id="CHEBI:83099"/>
        <dbReference type="ChEBI" id="CHEBI:83100"/>
        <dbReference type="EC" id="1.8.1.4"/>
    </reaction>
</comment>
<evidence type="ECO:0000256" key="2">
    <source>
        <dbReference type="ARBA" id="ARBA00022630"/>
    </source>
</evidence>
<keyword evidence="6" id="KW-1015">Disulfide bond</keyword>
<dbReference type="AlphaFoldDB" id="A0A168QGF8"/>
<feature type="binding site" evidence="9">
    <location>
        <position position="169"/>
    </location>
    <ligand>
        <name>FAD</name>
        <dbReference type="ChEBI" id="CHEBI:57692"/>
    </ligand>
</feature>
<dbReference type="OMA" id="HMVGDRM"/>
<dbReference type="FunCoup" id="A0A168QGF8">
    <property type="interactions" value="697"/>
</dbReference>
<organism evidence="14">
    <name type="scientific">Absidia glauca</name>
    <name type="common">Pin mould</name>
    <dbReference type="NCBI Taxonomy" id="4829"/>
    <lineage>
        <taxon>Eukaryota</taxon>
        <taxon>Fungi</taxon>
        <taxon>Fungi incertae sedis</taxon>
        <taxon>Mucoromycota</taxon>
        <taxon>Mucoromycotina</taxon>
        <taxon>Mucoromycetes</taxon>
        <taxon>Mucorales</taxon>
        <taxon>Cunninghamellaceae</taxon>
        <taxon>Absidia</taxon>
    </lineage>
</organism>
<evidence type="ECO:0000256" key="8">
    <source>
        <dbReference type="PIRSR" id="PIRSR000350-2"/>
    </source>
</evidence>
<reference evidence="14" key="1">
    <citation type="submission" date="2016-04" db="EMBL/GenBank/DDBJ databases">
        <authorList>
            <person name="Evans L.H."/>
            <person name="Alamgir A."/>
            <person name="Owens N."/>
            <person name="Weber N.D."/>
            <person name="Virtaneva K."/>
            <person name="Barbian K."/>
            <person name="Babar A."/>
            <person name="Rosenke K."/>
        </authorList>
    </citation>
    <scope>NUCLEOTIDE SEQUENCE [LARGE SCALE GENOMIC DNA]</scope>
    <source>
        <strain evidence="14">CBS 101.48</strain>
    </source>
</reference>
<feature type="binding site" evidence="9">
    <location>
        <begin position="198"/>
        <end position="200"/>
    </location>
    <ligand>
        <name>FAD</name>
        <dbReference type="ChEBI" id="CHEBI:57692"/>
    </ligand>
</feature>
<evidence type="ECO:0000256" key="4">
    <source>
        <dbReference type="ARBA" id="ARBA00023002"/>
    </source>
</evidence>
<keyword evidence="2 11" id="KW-0285">Flavoprotein</keyword>
<dbReference type="PANTHER" id="PTHR22912:SF151">
    <property type="entry name" value="DIHYDROLIPOYL DEHYDROGENASE, MITOCHONDRIAL"/>
    <property type="match status" value="1"/>
</dbReference>
<feature type="disulfide bond" description="Redox-active" evidence="10">
    <location>
        <begin position="96"/>
        <end position="101"/>
    </location>
</feature>
<evidence type="ECO:0000313" key="14">
    <source>
        <dbReference type="EMBL" id="SAM04640.1"/>
    </source>
</evidence>
<feature type="binding site" evidence="9">
    <location>
        <position position="327"/>
    </location>
    <ligand>
        <name>NAD(+)</name>
        <dbReference type="ChEBI" id="CHEBI:57540"/>
    </ligand>
</feature>
<evidence type="ECO:0000256" key="11">
    <source>
        <dbReference type="RuleBase" id="RU003692"/>
    </source>
</evidence>
<dbReference type="GO" id="GO:0004148">
    <property type="term" value="F:dihydrolipoyl dehydrogenase (NADH) activity"/>
    <property type="evidence" value="ECO:0007669"/>
    <property type="project" value="UniProtKB-EC"/>
</dbReference>
<dbReference type="InterPro" id="IPR001100">
    <property type="entry name" value="Pyr_nuc-diS_OxRdtase"/>
</dbReference>
<dbReference type="OrthoDB" id="361797at2759"/>
<evidence type="ECO:0000256" key="9">
    <source>
        <dbReference type="PIRSR" id="PIRSR000350-3"/>
    </source>
</evidence>
<dbReference type="NCBIfam" id="TIGR01350">
    <property type="entry name" value="lipoamide_DH"/>
    <property type="match status" value="1"/>
</dbReference>
<evidence type="ECO:0000259" key="13">
    <source>
        <dbReference type="Pfam" id="PF07992"/>
    </source>
</evidence>
<dbReference type="PROSITE" id="PS00076">
    <property type="entry name" value="PYRIDINE_REDOX_1"/>
    <property type="match status" value="1"/>
</dbReference>
<dbReference type="InterPro" id="IPR006258">
    <property type="entry name" value="Lipoamide_DH"/>
</dbReference>
<dbReference type="Gene3D" id="3.30.390.30">
    <property type="match status" value="1"/>
</dbReference>
<evidence type="ECO:0000256" key="6">
    <source>
        <dbReference type="ARBA" id="ARBA00023157"/>
    </source>
</evidence>
<dbReference type="SUPFAM" id="SSF55424">
    <property type="entry name" value="FAD/NAD-linked reductases, dimerisation (C-terminal) domain"/>
    <property type="match status" value="1"/>
</dbReference>
<evidence type="ECO:0000256" key="7">
    <source>
        <dbReference type="ARBA" id="ARBA00023284"/>
    </source>
</evidence>
<protein>
    <recommendedName>
        <fullName evidence="11">Dihydrolipoyl dehydrogenase</fullName>
        <ecNumber evidence="11">1.8.1.4</ecNumber>
    </recommendedName>
</protein>
<dbReference type="PANTHER" id="PTHR22912">
    <property type="entry name" value="DISULFIDE OXIDOREDUCTASE"/>
    <property type="match status" value="1"/>
</dbReference>
<dbReference type="InterPro" id="IPR036188">
    <property type="entry name" value="FAD/NAD-bd_sf"/>
</dbReference>
<dbReference type="PIRSF" id="PIRSF000350">
    <property type="entry name" value="Mercury_reductase_MerA"/>
    <property type="match status" value="1"/>
</dbReference>
<evidence type="ECO:0000256" key="5">
    <source>
        <dbReference type="ARBA" id="ARBA00023027"/>
    </source>
</evidence>
<dbReference type="PRINTS" id="PR00368">
    <property type="entry name" value="FADPNR"/>
</dbReference>